<comment type="caution">
    <text evidence="3">The sequence shown here is derived from an EMBL/GenBank/DDBJ whole genome shotgun (WGS) entry which is preliminary data.</text>
</comment>
<accession>A0ABW1ASZ7</accession>
<dbReference type="RefSeq" id="WP_096445027.1">
    <property type="nucleotide sequence ID" value="NZ_JBHSOG010000050.1"/>
</dbReference>
<name>A0ABW1ASZ7_9RHOO</name>
<dbReference type="Pfam" id="PF13193">
    <property type="entry name" value="AMP-binding_C"/>
    <property type="match status" value="1"/>
</dbReference>
<feature type="domain" description="AMP-dependent synthetase/ligase" evidence="1">
    <location>
        <begin position="15"/>
        <end position="391"/>
    </location>
</feature>
<dbReference type="Gene3D" id="3.30.300.30">
    <property type="match status" value="1"/>
</dbReference>
<protein>
    <submittedName>
        <fullName evidence="3">Class I adenylate-forming enzyme family protein</fullName>
    </submittedName>
</protein>
<dbReference type="Proteomes" id="UP001595974">
    <property type="component" value="Unassembled WGS sequence"/>
</dbReference>
<dbReference type="PANTHER" id="PTHR43767:SF1">
    <property type="entry name" value="NONRIBOSOMAL PEPTIDE SYNTHASE PES1 (EUROFUNG)-RELATED"/>
    <property type="match status" value="1"/>
</dbReference>
<keyword evidence="4" id="KW-1185">Reference proteome</keyword>
<dbReference type="PROSITE" id="PS00455">
    <property type="entry name" value="AMP_BINDING"/>
    <property type="match status" value="1"/>
</dbReference>
<dbReference type="InterPro" id="IPR020845">
    <property type="entry name" value="AMP-binding_CS"/>
</dbReference>
<proteinExistence type="predicted"/>
<dbReference type="InterPro" id="IPR000873">
    <property type="entry name" value="AMP-dep_synth/lig_dom"/>
</dbReference>
<gene>
    <name evidence="3" type="ORF">ACFPTN_13635</name>
</gene>
<dbReference type="SUPFAM" id="SSF56801">
    <property type="entry name" value="Acetyl-CoA synthetase-like"/>
    <property type="match status" value="1"/>
</dbReference>
<organism evidence="3 4">
    <name type="scientific">Thauera sinica</name>
    <dbReference type="NCBI Taxonomy" id="2665146"/>
    <lineage>
        <taxon>Bacteria</taxon>
        <taxon>Pseudomonadati</taxon>
        <taxon>Pseudomonadota</taxon>
        <taxon>Betaproteobacteria</taxon>
        <taxon>Rhodocyclales</taxon>
        <taxon>Zoogloeaceae</taxon>
        <taxon>Thauera</taxon>
    </lineage>
</organism>
<dbReference type="InterPro" id="IPR042099">
    <property type="entry name" value="ANL_N_sf"/>
</dbReference>
<evidence type="ECO:0000313" key="3">
    <source>
        <dbReference type="EMBL" id="MFC5770420.1"/>
    </source>
</evidence>
<sequence>MTNDSGCDTINAMLARAAESHAERTALIDAGGRCTYRELFRQVCRFARLLHEAGIRPGDRVALLMPTSIMHTVAVLGCMCARAVPSSLHIRESARTLSEIGNRLAPRAIVFDLGLRTQADGMLAAVPSLEVSIGAITPATPGDAATAGAGLPWLVPRDLAADGMDGLPDMGAPSSGDAAAIVMSSGTTSVPKGVVHTHRTLLASAANGAHYLLAEPGRCGINVFSTGFIGWYNCTLPYLMVGATLVLMTEWDPVQYLRWVHTERVASCILVPTMWRMVLRSAPEDYDLRSLLRVGFAGEKMDPDTFQAIRQRICAQVMNSYGATETGTWAGCTMMLPEDYGPAARLDSIGRPARGVELRIVRQGGGIDEVLGAGEEGEVVLRGPSVASEIWRQPELTRQKFEQGWWRSGDLGTVDADGYVYLKGRTDDMIVTGGINVLPNAVEEVICRHPAVRECVVVGLPDPAWGQLVVAFVVVDRPIGGDELEAYVRDSDLPNFQRPRRYRIVAELPKGNTGKVNRKALRDQYGGIVQPAAARPL</sequence>
<dbReference type="Gene3D" id="3.40.50.12780">
    <property type="entry name" value="N-terminal domain of ligase-like"/>
    <property type="match status" value="1"/>
</dbReference>
<dbReference type="EMBL" id="JBHSOG010000050">
    <property type="protein sequence ID" value="MFC5770420.1"/>
    <property type="molecule type" value="Genomic_DNA"/>
</dbReference>
<evidence type="ECO:0000259" key="2">
    <source>
        <dbReference type="Pfam" id="PF13193"/>
    </source>
</evidence>
<dbReference type="PANTHER" id="PTHR43767">
    <property type="entry name" value="LONG-CHAIN-FATTY-ACID--COA LIGASE"/>
    <property type="match status" value="1"/>
</dbReference>
<reference evidence="4" key="1">
    <citation type="journal article" date="2019" name="Int. J. Syst. Evol. Microbiol.">
        <title>The Global Catalogue of Microorganisms (GCM) 10K type strain sequencing project: providing services to taxonomists for standard genome sequencing and annotation.</title>
        <authorList>
            <consortium name="The Broad Institute Genomics Platform"/>
            <consortium name="The Broad Institute Genome Sequencing Center for Infectious Disease"/>
            <person name="Wu L."/>
            <person name="Ma J."/>
        </authorList>
    </citation>
    <scope>NUCLEOTIDE SEQUENCE [LARGE SCALE GENOMIC DNA]</scope>
    <source>
        <strain evidence="4">SHR3</strain>
    </source>
</reference>
<dbReference type="Pfam" id="PF00501">
    <property type="entry name" value="AMP-binding"/>
    <property type="match status" value="1"/>
</dbReference>
<feature type="domain" description="AMP-binding enzyme C-terminal" evidence="2">
    <location>
        <begin position="442"/>
        <end position="515"/>
    </location>
</feature>
<dbReference type="InterPro" id="IPR025110">
    <property type="entry name" value="AMP-bd_C"/>
</dbReference>
<dbReference type="InterPro" id="IPR045851">
    <property type="entry name" value="AMP-bd_C_sf"/>
</dbReference>
<evidence type="ECO:0000313" key="4">
    <source>
        <dbReference type="Proteomes" id="UP001595974"/>
    </source>
</evidence>
<dbReference type="InterPro" id="IPR050237">
    <property type="entry name" value="ATP-dep_AMP-bd_enzyme"/>
</dbReference>
<evidence type="ECO:0000259" key="1">
    <source>
        <dbReference type="Pfam" id="PF00501"/>
    </source>
</evidence>